<organism evidence="8 9">
    <name type="scientific">Sporolactobacillus putidus</name>
    <dbReference type="NCBI Taxonomy" id="492735"/>
    <lineage>
        <taxon>Bacteria</taxon>
        <taxon>Bacillati</taxon>
        <taxon>Bacillota</taxon>
        <taxon>Bacilli</taxon>
        <taxon>Bacillales</taxon>
        <taxon>Sporolactobacillaceae</taxon>
        <taxon>Sporolactobacillus</taxon>
    </lineage>
</organism>
<sequence length="140" mass="16058">MFQFTQFSIIGMTNAVVDLGSMNLLLVFFPTKLHALLLLYNSIAYILTMINSYILNSRITFKRNSDRTAKQKLHYIVQVVICFLVSNVVFIGGVFVTEGLFNNAWIAQNTSKLMSMVLSSLASFYLMKYYVFKKRKPESI</sequence>
<evidence type="ECO:0000313" key="8">
    <source>
        <dbReference type="EMBL" id="GGL55113.1"/>
    </source>
</evidence>
<gene>
    <name evidence="8" type="ORF">GCM10007968_18990</name>
</gene>
<keyword evidence="9" id="KW-1185">Reference proteome</keyword>
<feature type="transmembrane region" description="Helical" evidence="6">
    <location>
        <begin position="7"/>
        <end position="29"/>
    </location>
</feature>
<name>A0A917W2F8_9BACL</name>
<dbReference type="GO" id="GO:0000271">
    <property type="term" value="P:polysaccharide biosynthetic process"/>
    <property type="evidence" value="ECO:0007669"/>
    <property type="project" value="InterPro"/>
</dbReference>
<feature type="transmembrane region" description="Helical" evidence="6">
    <location>
        <begin position="113"/>
        <end position="132"/>
    </location>
</feature>
<dbReference type="InterPro" id="IPR051401">
    <property type="entry name" value="GtrA_CellWall_Glycosyl"/>
</dbReference>
<feature type="transmembrane region" description="Helical" evidence="6">
    <location>
        <begin position="75"/>
        <end position="101"/>
    </location>
</feature>
<comment type="caution">
    <text evidence="8">The sequence shown here is derived from an EMBL/GenBank/DDBJ whole genome shotgun (WGS) entry which is preliminary data.</text>
</comment>
<dbReference type="EMBL" id="BMOK01000007">
    <property type="protein sequence ID" value="GGL55113.1"/>
    <property type="molecule type" value="Genomic_DNA"/>
</dbReference>
<keyword evidence="4 6" id="KW-1133">Transmembrane helix</keyword>
<dbReference type="Pfam" id="PF04138">
    <property type="entry name" value="GtrA_DPMS_TM"/>
    <property type="match status" value="1"/>
</dbReference>
<evidence type="ECO:0000256" key="6">
    <source>
        <dbReference type="SAM" id="Phobius"/>
    </source>
</evidence>
<evidence type="ECO:0000256" key="2">
    <source>
        <dbReference type="ARBA" id="ARBA00009399"/>
    </source>
</evidence>
<dbReference type="AlphaFoldDB" id="A0A917W2F8"/>
<evidence type="ECO:0000256" key="5">
    <source>
        <dbReference type="ARBA" id="ARBA00023136"/>
    </source>
</evidence>
<evidence type="ECO:0000256" key="4">
    <source>
        <dbReference type="ARBA" id="ARBA00022989"/>
    </source>
</evidence>
<comment type="similarity">
    <text evidence="2">Belongs to the GtrA family.</text>
</comment>
<dbReference type="PANTHER" id="PTHR38459">
    <property type="entry name" value="PROPHAGE BACTOPRENOL-LINKED GLUCOSE TRANSLOCASE HOMOLOG"/>
    <property type="match status" value="1"/>
</dbReference>
<keyword evidence="3 6" id="KW-0812">Transmembrane</keyword>
<feature type="domain" description="GtrA/DPMS transmembrane" evidence="7">
    <location>
        <begin position="6"/>
        <end position="91"/>
    </location>
</feature>
<feature type="transmembrane region" description="Helical" evidence="6">
    <location>
        <begin position="35"/>
        <end position="54"/>
    </location>
</feature>
<protein>
    <recommendedName>
        <fullName evidence="7">GtrA/DPMS transmembrane domain-containing protein</fullName>
    </recommendedName>
</protein>
<keyword evidence="5 6" id="KW-0472">Membrane</keyword>
<evidence type="ECO:0000313" key="9">
    <source>
        <dbReference type="Proteomes" id="UP000654670"/>
    </source>
</evidence>
<evidence type="ECO:0000256" key="1">
    <source>
        <dbReference type="ARBA" id="ARBA00004141"/>
    </source>
</evidence>
<dbReference type="InterPro" id="IPR007267">
    <property type="entry name" value="GtrA_DPMS_TM"/>
</dbReference>
<evidence type="ECO:0000256" key="3">
    <source>
        <dbReference type="ARBA" id="ARBA00022692"/>
    </source>
</evidence>
<dbReference type="GO" id="GO:0005886">
    <property type="term" value="C:plasma membrane"/>
    <property type="evidence" value="ECO:0007669"/>
    <property type="project" value="TreeGrafter"/>
</dbReference>
<dbReference type="RefSeq" id="WP_229727552.1">
    <property type="nucleotide sequence ID" value="NZ_BMOK01000007.1"/>
</dbReference>
<evidence type="ECO:0000259" key="7">
    <source>
        <dbReference type="Pfam" id="PF04138"/>
    </source>
</evidence>
<accession>A0A917W2F8</accession>
<dbReference type="PANTHER" id="PTHR38459:SF1">
    <property type="entry name" value="PROPHAGE BACTOPRENOL-LINKED GLUCOSE TRANSLOCASE HOMOLOG"/>
    <property type="match status" value="1"/>
</dbReference>
<reference evidence="8" key="1">
    <citation type="journal article" date="2014" name="Int. J. Syst. Evol. Microbiol.">
        <title>Complete genome sequence of Corynebacterium casei LMG S-19264T (=DSM 44701T), isolated from a smear-ripened cheese.</title>
        <authorList>
            <consortium name="US DOE Joint Genome Institute (JGI-PGF)"/>
            <person name="Walter F."/>
            <person name="Albersmeier A."/>
            <person name="Kalinowski J."/>
            <person name="Ruckert C."/>
        </authorList>
    </citation>
    <scope>NUCLEOTIDE SEQUENCE</scope>
    <source>
        <strain evidence="8">JCM 15325</strain>
    </source>
</reference>
<dbReference type="Proteomes" id="UP000654670">
    <property type="component" value="Unassembled WGS sequence"/>
</dbReference>
<reference evidence="8" key="2">
    <citation type="submission" date="2020-09" db="EMBL/GenBank/DDBJ databases">
        <authorList>
            <person name="Sun Q."/>
            <person name="Ohkuma M."/>
        </authorList>
    </citation>
    <scope>NUCLEOTIDE SEQUENCE</scope>
    <source>
        <strain evidence="8">JCM 15325</strain>
    </source>
</reference>
<proteinExistence type="inferred from homology"/>
<comment type="subcellular location">
    <subcellularLocation>
        <location evidence="1">Membrane</location>
        <topology evidence="1">Multi-pass membrane protein</topology>
    </subcellularLocation>
</comment>